<evidence type="ECO:0000313" key="1">
    <source>
        <dbReference type="EMBL" id="ABM80106.1"/>
    </source>
</evidence>
<dbReference type="EMBL" id="CP000493">
    <property type="protein sequence ID" value="ABM80106.1"/>
    <property type="molecule type" value="Genomic_DNA"/>
</dbReference>
<organism evidence="1 2">
    <name type="scientific">Hyperthermus butylicus (strain DSM 5456 / JCM 9403 / PLM1-5)</name>
    <dbReference type="NCBI Taxonomy" id="415426"/>
    <lineage>
        <taxon>Archaea</taxon>
        <taxon>Thermoproteota</taxon>
        <taxon>Thermoprotei</taxon>
        <taxon>Desulfurococcales</taxon>
        <taxon>Pyrodictiaceae</taxon>
        <taxon>Hyperthermus</taxon>
    </lineage>
</organism>
<proteinExistence type="predicted"/>
<evidence type="ECO:0000313" key="2">
    <source>
        <dbReference type="Proteomes" id="UP000002593"/>
    </source>
</evidence>
<sequence>MYVFPVELVVPVERVDFSLANMPGSRGGVVIVRMVCADASIEELPALFGPVRLVEGRWPGDAGEVVVSDEVCRVYGYCTGSVLPVNLTVAAEGNPLMLGTRHRVIPVHLRVVGVLPRELFGPLGETHIVFSRCSLLFPVLEGVLGRYLEPWGYGFSREHLWAWYAIIYLERPSVSLAEEVMDAVKDVLSRHNITLYRLYYNQDSAGGFGEESRLASG</sequence>
<gene>
    <name evidence="1" type="ordered locus">Hbut_0234</name>
</gene>
<dbReference type="Proteomes" id="UP000002593">
    <property type="component" value="Chromosome"/>
</dbReference>
<dbReference type="HOGENOM" id="CLU_1269907_0_0_2"/>
<dbReference type="AlphaFoldDB" id="A2BJE4"/>
<reference evidence="1 2" key="1">
    <citation type="journal article" date="2007" name="Archaea">
        <title>The genome of Hyperthermus butylicus: a sulfur-reducing, peptide fermenting, neutrophilic Crenarchaeote growing up to 108 degrees C.</title>
        <authorList>
            <person name="Brugger K."/>
            <person name="Chen L."/>
            <person name="Stark M."/>
            <person name="Zibat A."/>
            <person name="Redder P."/>
            <person name="Ruepp A."/>
            <person name="Awayez M."/>
            <person name="She Q."/>
            <person name="Garrett R.A."/>
            <person name="Klenk H.P."/>
        </authorList>
    </citation>
    <scope>NUCLEOTIDE SEQUENCE [LARGE SCALE GENOMIC DNA]</scope>
    <source>
        <strain evidence="2">DSM 5456 / JCM 9403 / PLM1-5</strain>
    </source>
</reference>
<dbReference type="EnsemblBacteria" id="ABM80106">
    <property type="protein sequence ID" value="ABM80106"/>
    <property type="gene ID" value="Hbut_0234"/>
</dbReference>
<protein>
    <submittedName>
        <fullName evidence="1">Uncharacterized protein</fullName>
    </submittedName>
</protein>
<dbReference type="STRING" id="415426.Hbut_0234"/>
<accession>A2BJE4</accession>
<name>A2BJE4_HYPBU</name>
<dbReference type="KEGG" id="hbu:Hbut_0234"/>
<keyword evidence="2" id="KW-1185">Reference proteome</keyword>